<dbReference type="KEGG" id="scw:TU94_09710"/>
<evidence type="ECO:0000313" key="2">
    <source>
        <dbReference type="EMBL" id="AJP01747.1"/>
    </source>
</evidence>
<protein>
    <submittedName>
        <fullName evidence="2">Uncharacterized protein</fullName>
    </submittedName>
</protein>
<accession>A0A0C5FP83</accession>
<evidence type="ECO:0000313" key="3">
    <source>
        <dbReference type="Proteomes" id="UP000032234"/>
    </source>
</evidence>
<dbReference type="EMBL" id="CP010849">
    <property type="protein sequence ID" value="AJP01747.1"/>
    <property type="molecule type" value="Genomic_DNA"/>
</dbReference>
<dbReference type="Proteomes" id="UP000032234">
    <property type="component" value="Chromosome"/>
</dbReference>
<sequence length="64" mass="6857">MQQALAHAATTSRWAGQSSRCGRWPGTRRMGVGCVMLETSTALLRAGGQGRPRVFGEMWGPPLA</sequence>
<feature type="region of interest" description="Disordered" evidence="1">
    <location>
        <begin position="1"/>
        <end position="22"/>
    </location>
</feature>
<feature type="compositionally biased region" description="Polar residues" evidence="1">
    <location>
        <begin position="1"/>
        <end position="20"/>
    </location>
</feature>
<dbReference type="STRING" id="477245.TU94_09710"/>
<reference evidence="2 3" key="1">
    <citation type="submission" date="2015-02" db="EMBL/GenBank/DDBJ databases">
        <title>Genome sequence of thermotolerant Streptomyces cyaneogriseus subsp. Noncyanogenus NMWT1, the producer of nematocidal antibiotics nemadectin.</title>
        <authorList>
            <person name="Wang H."/>
            <person name="Li C."/>
            <person name="Xiang W."/>
            <person name="Wang X."/>
        </authorList>
    </citation>
    <scope>NUCLEOTIDE SEQUENCE [LARGE SCALE GENOMIC DNA]</scope>
    <source>
        <strain evidence="2 3">NMWT 1</strain>
    </source>
</reference>
<gene>
    <name evidence="2" type="ORF">TU94_09710</name>
</gene>
<organism evidence="2 3">
    <name type="scientific">Streptomyces cyaneogriseus subsp. noncyanogenus</name>
    <dbReference type="NCBI Taxonomy" id="477245"/>
    <lineage>
        <taxon>Bacteria</taxon>
        <taxon>Bacillati</taxon>
        <taxon>Actinomycetota</taxon>
        <taxon>Actinomycetes</taxon>
        <taxon>Kitasatosporales</taxon>
        <taxon>Streptomycetaceae</taxon>
        <taxon>Streptomyces</taxon>
    </lineage>
</organism>
<name>A0A0C5FP83_9ACTN</name>
<evidence type="ECO:0000256" key="1">
    <source>
        <dbReference type="SAM" id="MobiDB-lite"/>
    </source>
</evidence>
<dbReference type="HOGENOM" id="CLU_2865744_0_0_11"/>
<dbReference type="AlphaFoldDB" id="A0A0C5FP83"/>
<proteinExistence type="predicted"/>
<keyword evidence="3" id="KW-1185">Reference proteome</keyword>